<evidence type="ECO:0000256" key="1">
    <source>
        <dbReference type="ARBA" id="ARBA00004196"/>
    </source>
</evidence>
<keyword evidence="2" id="KW-0201">Cytochrome c-type biogenesis</keyword>
<dbReference type="OrthoDB" id="9802923at2"/>
<dbReference type="CDD" id="cd02966">
    <property type="entry name" value="TlpA_like_family"/>
    <property type="match status" value="1"/>
</dbReference>
<keyword evidence="5" id="KW-0732">Signal</keyword>
<dbReference type="InterPro" id="IPR036249">
    <property type="entry name" value="Thioredoxin-like_sf"/>
</dbReference>
<dbReference type="EMBL" id="SJPG01000001">
    <property type="protein sequence ID" value="TWT60154.1"/>
    <property type="molecule type" value="Genomic_DNA"/>
</dbReference>
<name>A0A5C5XBL7_9PLAN</name>
<feature type="chain" id="PRO_5022782248" evidence="5">
    <location>
        <begin position="26"/>
        <end position="368"/>
    </location>
</feature>
<proteinExistence type="predicted"/>
<evidence type="ECO:0000256" key="5">
    <source>
        <dbReference type="SAM" id="SignalP"/>
    </source>
</evidence>
<dbReference type="InterPro" id="IPR000866">
    <property type="entry name" value="AhpC/TSA"/>
</dbReference>
<comment type="caution">
    <text evidence="7">The sequence shown here is derived from an EMBL/GenBank/DDBJ whole genome shotgun (WGS) entry which is preliminary data.</text>
</comment>
<organism evidence="7 8">
    <name type="scientific">Rubinisphaera italica</name>
    <dbReference type="NCBI Taxonomy" id="2527969"/>
    <lineage>
        <taxon>Bacteria</taxon>
        <taxon>Pseudomonadati</taxon>
        <taxon>Planctomycetota</taxon>
        <taxon>Planctomycetia</taxon>
        <taxon>Planctomycetales</taxon>
        <taxon>Planctomycetaceae</taxon>
        <taxon>Rubinisphaera</taxon>
    </lineage>
</organism>
<keyword evidence="3" id="KW-1015">Disulfide bond</keyword>
<dbReference type="SUPFAM" id="SSF52833">
    <property type="entry name" value="Thioredoxin-like"/>
    <property type="match status" value="1"/>
</dbReference>
<comment type="subcellular location">
    <subcellularLocation>
        <location evidence="1">Cell envelope</location>
    </subcellularLocation>
</comment>
<dbReference type="PANTHER" id="PTHR42852">
    <property type="entry name" value="THIOL:DISULFIDE INTERCHANGE PROTEIN DSBE"/>
    <property type="match status" value="1"/>
</dbReference>
<dbReference type="PANTHER" id="PTHR42852:SF6">
    <property type="entry name" value="THIOL:DISULFIDE INTERCHANGE PROTEIN DSBE"/>
    <property type="match status" value="1"/>
</dbReference>
<reference evidence="7 8" key="1">
    <citation type="submission" date="2019-02" db="EMBL/GenBank/DDBJ databases">
        <title>Deep-cultivation of Planctomycetes and their phenomic and genomic characterization uncovers novel biology.</title>
        <authorList>
            <person name="Wiegand S."/>
            <person name="Jogler M."/>
            <person name="Boedeker C."/>
            <person name="Pinto D."/>
            <person name="Vollmers J."/>
            <person name="Rivas-Marin E."/>
            <person name="Kohn T."/>
            <person name="Peeters S.H."/>
            <person name="Heuer A."/>
            <person name="Rast P."/>
            <person name="Oberbeckmann S."/>
            <person name="Bunk B."/>
            <person name="Jeske O."/>
            <person name="Meyerdierks A."/>
            <person name="Storesund J.E."/>
            <person name="Kallscheuer N."/>
            <person name="Luecker S."/>
            <person name="Lage O.M."/>
            <person name="Pohl T."/>
            <person name="Merkel B.J."/>
            <person name="Hornburger P."/>
            <person name="Mueller R.-W."/>
            <person name="Bruemmer F."/>
            <person name="Labrenz M."/>
            <person name="Spormann A.M."/>
            <person name="Op Den Camp H."/>
            <person name="Overmann J."/>
            <person name="Amann R."/>
            <person name="Jetten M.S.M."/>
            <person name="Mascher T."/>
            <person name="Medema M.H."/>
            <person name="Devos D.P."/>
            <person name="Kaster A.-K."/>
            <person name="Ovreas L."/>
            <person name="Rohde M."/>
            <person name="Galperin M.Y."/>
            <person name="Jogler C."/>
        </authorList>
    </citation>
    <scope>NUCLEOTIDE SEQUENCE [LARGE SCALE GENOMIC DNA]</scope>
    <source>
        <strain evidence="7 8">Pan54</strain>
    </source>
</reference>
<dbReference type="SUPFAM" id="SSF48452">
    <property type="entry name" value="TPR-like"/>
    <property type="match status" value="1"/>
</dbReference>
<dbReference type="InterPro" id="IPR050553">
    <property type="entry name" value="Thioredoxin_ResA/DsbE_sf"/>
</dbReference>
<dbReference type="Gene3D" id="3.40.30.10">
    <property type="entry name" value="Glutaredoxin"/>
    <property type="match status" value="1"/>
</dbReference>
<dbReference type="Proteomes" id="UP000316095">
    <property type="component" value="Unassembled WGS sequence"/>
</dbReference>
<dbReference type="RefSeq" id="WP_146502307.1">
    <property type="nucleotide sequence ID" value="NZ_SJPG01000001.1"/>
</dbReference>
<dbReference type="Pfam" id="PF13431">
    <property type="entry name" value="TPR_17"/>
    <property type="match status" value="1"/>
</dbReference>
<evidence type="ECO:0000259" key="6">
    <source>
        <dbReference type="PROSITE" id="PS51352"/>
    </source>
</evidence>
<evidence type="ECO:0000256" key="3">
    <source>
        <dbReference type="ARBA" id="ARBA00023157"/>
    </source>
</evidence>
<evidence type="ECO:0000256" key="2">
    <source>
        <dbReference type="ARBA" id="ARBA00022748"/>
    </source>
</evidence>
<accession>A0A5C5XBL7</accession>
<protein>
    <submittedName>
        <fullName evidence="7">Thiol-disulfide oxidoreductase ResA</fullName>
    </submittedName>
</protein>
<dbReference type="GO" id="GO:0006950">
    <property type="term" value="P:response to stress"/>
    <property type="evidence" value="ECO:0007669"/>
    <property type="project" value="UniProtKB-ARBA"/>
</dbReference>
<dbReference type="Pfam" id="PF00578">
    <property type="entry name" value="AhpC-TSA"/>
    <property type="match status" value="1"/>
</dbReference>
<dbReference type="AlphaFoldDB" id="A0A5C5XBL7"/>
<sequence precursor="true">MSLKQFTTLLAIFGLMNFTIPTSQAAEDELLTIGSKAPAINVEHWVSDNDGKYEHVTDFKEGNVYIVEFWATWCGPCVASMPHISELQKKYADQDVQVISISDEPLETVNSFLAKAVRGDDSGKTYGELTSTYCLTTDPDGSVNKDYMQAAGQNGIPTAFLVGKTGLIEWIGHPMTMDEPLTQVVAGDWDRSAFAEQFVAKQKLDAGMQNVMVAYRSGDTEKAISLLEELMEIALDAQSKAQLESMKLQMLIQAGGEKGAKALKEVADTQDSPEVKNRLAWMIYQMSEQGQSDDVMIAAAVEITQKALEADPENAEIMDTRARLLHKQGKLEEALKVQRKAAEIGSDEPEAKKQIDSFLEQLEKEAKE</sequence>
<dbReference type="InterPro" id="IPR011990">
    <property type="entry name" value="TPR-like_helical_dom_sf"/>
</dbReference>
<dbReference type="InterPro" id="IPR013766">
    <property type="entry name" value="Thioredoxin_domain"/>
</dbReference>
<keyword evidence="8" id="KW-1185">Reference proteome</keyword>
<evidence type="ECO:0000313" key="7">
    <source>
        <dbReference type="EMBL" id="TWT60154.1"/>
    </source>
</evidence>
<dbReference type="GO" id="GO:0016209">
    <property type="term" value="F:antioxidant activity"/>
    <property type="evidence" value="ECO:0007669"/>
    <property type="project" value="InterPro"/>
</dbReference>
<dbReference type="GO" id="GO:0016491">
    <property type="term" value="F:oxidoreductase activity"/>
    <property type="evidence" value="ECO:0007669"/>
    <property type="project" value="InterPro"/>
</dbReference>
<dbReference type="PROSITE" id="PS00194">
    <property type="entry name" value="THIOREDOXIN_1"/>
    <property type="match status" value="1"/>
</dbReference>
<feature type="signal peptide" evidence="5">
    <location>
        <begin position="1"/>
        <end position="25"/>
    </location>
</feature>
<dbReference type="InterPro" id="IPR017937">
    <property type="entry name" value="Thioredoxin_CS"/>
</dbReference>
<dbReference type="GO" id="GO:0030313">
    <property type="term" value="C:cell envelope"/>
    <property type="evidence" value="ECO:0007669"/>
    <property type="project" value="UniProtKB-SubCell"/>
</dbReference>
<evidence type="ECO:0000313" key="8">
    <source>
        <dbReference type="Proteomes" id="UP000316095"/>
    </source>
</evidence>
<dbReference type="PROSITE" id="PS51352">
    <property type="entry name" value="THIOREDOXIN_2"/>
    <property type="match status" value="1"/>
</dbReference>
<evidence type="ECO:0000256" key="4">
    <source>
        <dbReference type="ARBA" id="ARBA00023284"/>
    </source>
</evidence>
<dbReference type="GO" id="GO:0017004">
    <property type="term" value="P:cytochrome complex assembly"/>
    <property type="evidence" value="ECO:0007669"/>
    <property type="project" value="UniProtKB-KW"/>
</dbReference>
<feature type="domain" description="Thioredoxin" evidence="6">
    <location>
        <begin position="31"/>
        <end position="190"/>
    </location>
</feature>
<dbReference type="Gene3D" id="1.25.40.10">
    <property type="entry name" value="Tetratricopeptide repeat domain"/>
    <property type="match status" value="1"/>
</dbReference>
<keyword evidence="4" id="KW-0676">Redox-active center</keyword>
<gene>
    <name evidence="7" type="primary">resA_2</name>
    <name evidence="7" type="ORF">Pan54_08680</name>
</gene>